<dbReference type="Gene3D" id="1.25.40.10">
    <property type="entry name" value="Tetratricopeptide repeat domain"/>
    <property type="match status" value="5"/>
</dbReference>
<dbReference type="EMBL" id="VOIH02000009">
    <property type="protein sequence ID" value="KAF3438645.1"/>
    <property type="molecule type" value="Genomic_DNA"/>
</dbReference>
<dbReference type="PROSITE" id="PS51375">
    <property type="entry name" value="PPR"/>
    <property type="match status" value="6"/>
</dbReference>
<evidence type="ECO:0000256" key="2">
    <source>
        <dbReference type="PROSITE-ProRule" id="PRU00708"/>
    </source>
</evidence>
<dbReference type="GO" id="GO:0003723">
    <property type="term" value="F:RNA binding"/>
    <property type="evidence" value="ECO:0007669"/>
    <property type="project" value="InterPro"/>
</dbReference>
<dbReference type="AlphaFoldDB" id="A0A8K0E399"/>
<name>A0A8K0E399_9ROSA</name>
<feature type="repeat" description="PPR" evidence="2">
    <location>
        <begin position="500"/>
        <end position="534"/>
    </location>
</feature>
<organism evidence="3 4">
    <name type="scientific">Rhamnella rubrinervis</name>
    <dbReference type="NCBI Taxonomy" id="2594499"/>
    <lineage>
        <taxon>Eukaryota</taxon>
        <taxon>Viridiplantae</taxon>
        <taxon>Streptophyta</taxon>
        <taxon>Embryophyta</taxon>
        <taxon>Tracheophyta</taxon>
        <taxon>Spermatophyta</taxon>
        <taxon>Magnoliopsida</taxon>
        <taxon>eudicotyledons</taxon>
        <taxon>Gunneridae</taxon>
        <taxon>Pentapetalae</taxon>
        <taxon>rosids</taxon>
        <taxon>fabids</taxon>
        <taxon>Rosales</taxon>
        <taxon>Rhamnaceae</taxon>
        <taxon>rhamnoid group</taxon>
        <taxon>Rhamneae</taxon>
        <taxon>Rhamnella</taxon>
    </lineage>
</organism>
<reference evidence="3" key="1">
    <citation type="submission" date="2020-03" db="EMBL/GenBank/DDBJ databases">
        <title>A high-quality chromosome-level genome assembly of a woody plant with both climbing and erect habits, Rhamnella rubrinervis.</title>
        <authorList>
            <person name="Lu Z."/>
            <person name="Yang Y."/>
            <person name="Zhu X."/>
            <person name="Sun Y."/>
        </authorList>
    </citation>
    <scope>NUCLEOTIDE SEQUENCE</scope>
    <source>
        <strain evidence="3">BYM</strain>
        <tissue evidence="3">Leaf</tissue>
    </source>
</reference>
<feature type="repeat" description="PPR" evidence="2">
    <location>
        <begin position="601"/>
        <end position="635"/>
    </location>
</feature>
<keyword evidence="1" id="KW-0677">Repeat</keyword>
<comment type="caution">
    <text evidence="3">The sequence shown here is derived from an EMBL/GenBank/DDBJ whole genome shotgun (WGS) entry which is preliminary data.</text>
</comment>
<dbReference type="PANTHER" id="PTHR47926">
    <property type="entry name" value="PENTATRICOPEPTIDE REPEAT-CONTAINING PROTEIN"/>
    <property type="match status" value="1"/>
</dbReference>
<dbReference type="FunFam" id="1.25.40.10:FF:000442">
    <property type="entry name" value="Pentatricopeptide repeat-containing protein At3g49710"/>
    <property type="match status" value="1"/>
</dbReference>
<feature type="repeat" description="PPR" evidence="2">
    <location>
        <begin position="469"/>
        <end position="499"/>
    </location>
</feature>
<feature type="repeat" description="PPR" evidence="2">
    <location>
        <begin position="368"/>
        <end position="402"/>
    </location>
</feature>
<dbReference type="Pfam" id="PF01535">
    <property type="entry name" value="PPR"/>
    <property type="match status" value="6"/>
</dbReference>
<proteinExistence type="predicted"/>
<dbReference type="Pfam" id="PF12854">
    <property type="entry name" value="PPR_1"/>
    <property type="match status" value="1"/>
</dbReference>
<accession>A0A8K0E399</accession>
<evidence type="ECO:0008006" key="5">
    <source>
        <dbReference type="Google" id="ProtNLM"/>
    </source>
</evidence>
<dbReference type="InterPro" id="IPR002885">
    <property type="entry name" value="PPR_rpt"/>
</dbReference>
<dbReference type="Pfam" id="PF20431">
    <property type="entry name" value="E_motif"/>
    <property type="match status" value="1"/>
</dbReference>
<dbReference type="FunFam" id="1.25.40.10:FF:000366">
    <property type="entry name" value="Pentatricopeptide (PPR) repeat-containing protein"/>
    <property type="match status" value="1"/>
</dbReference>
<dbReference type="FunFam" id="1.25.40.10:FF:001063">
    <property type="entry name" value="Pentatricopeptide repeat-containing protein isoform A"/>
    <property type="match status" value="1"/>
</dbReference>
<feature type="repeat" description="PPR" evidence="2">
    <location>
        <begin position="105"/>
        <end position="139"/>
    </location>
</feature>
<dbReference type="Pfam" id="PF13041">
    <property type="entry name" value="PPR_2"/>
    <property type="match status" value="2"/>
</dbReference>
<dbReference type="SUPFAM" id="SSF48452">
    <property type="entry name" value="TPR-like"/>
    <property type="match status" value="1"/>
</dbReference>
<dbReference type="InterPro" id="IPR046848">
    <property type="entry name" value="E_motif"/>
</dbReference>
<dbReference type="PANTHER" id="PTHR47926:SF370">
    <property type="entry name" value="DYW DOMAIN-CONTAINING PROTEIN"/>
    <property type="match status" value="1"/>
</dbReference>
<dbReference type="InterPro" id="IPR011990">
    <property type="entry name" value="TPR-like_helical_dom_sf"/>
</dbReference>
<protein>
    <recommendedName>
        <fullName evidence="5">Pentatricopeptide repeat-containing protein At2g13600-like</fullName>
    </recommendedName>
</protein>
<dbReference type="FunFam" id="1.25.40.10:FF:000780">
    <property type="entry name" value="Pentatricopeptide repeat-containing protein isoform A"/>
    <property type="match status" value="1"/>
</dbReference>
<dbReference type="OrthoDB" id="185373at2759"/>
<dbReference type="InterPro" id="IPR046960">
    <property type="entry name" value="PPR_At4g14850-like_plant"/>
</dbReference>
<evidence type="ECO:0000313" key="3">
    <source>
        <dbReference type="EMBL" id="KAF3438645.1"/>
    </source>
</evidence>
<dbReference type="Proteomes" id="UP000796880">
    <property type="component" value="Unassembled WGS sequence"/>
</dbReference>
<dbReference type="GO" id="GO:0009451">
    <property type="term" value="P:RNA modification"/>
    <property type="evidence" value="ECO:0007669"/>
    <property type="project" value="InterPro"/>
</dbReference>
<dbReference type="FunFam" id="1.25.40.10:FF:000031">
    <property type="entry name" value="Pentatricopeptide repeat-containing protein mitochondrial"/>
    <property type="match status" value="1"/>
</dbReference>
<evidence type="ECO:0000313" key="4">
    <source>
        <dbReference type="Proteomes" id="UP000796880"/>
    </source>
</evidence>
<dbReference type="NCBIfam" id="TIGR00756">
    <property type="entry name" value="PPR"/>
    <property type="match status" value="7"/>
</dbReference>
<keyword evidence="4" id="KW-1185">Reference proteome</keyword>
<sequence>MHQPRHSRLLIRHVSTQEYCPRKSILSHGPSETQSYMEVSQKFSEAMKACASLRSMLIARKLHAQLISIGLDASIFLQNHLLHMYSNCNLIGDALRAFHGIQSPNVFSWNTMISGLADSGRMREAEKLFEEMPVRDSVSWTTMMSGYFRNGRPEDTIKVFASIFRGCGCVYDPFAFSCAMKASGSLGRIKLAFQLHNLVEKLDFGTNMPIQNSIVDMYIKCDAVIFAERLFLRISEPSLFCWNSMIYGYSKLYGVGKALDLFNQMPEHDNVSWSTMISIFSQHGFGVESLSMFVEMWNQGFRLNSRTYASVLSACTSICDLKWGTHLHARIVRMEPSVLVESCLIDMYAKCGHLEFARQVFNNLTEQNAISWTSMISGVAQFGLEEEALVLFNQMREGPIALDEFTLATVLGVCSGEEYLSVGKELHGHTIKAGMDSSIPVGNSLITMYAKCGNTHEAYHVFELLPCKDIISWTAMITTYSQAGNVEKAREYFDKMPEQNIITWNSMFATYVQNGLWEEGLKLYTLMRRKGVDPDWTTFATAVSACADLAMLKLGIQIIGHAEKLGFGSNASVANSFVTMYSKCGQMKEAQKAFDSIHEKNLISWNAIMAGYAQNGQGRKVIEIFENMLRTDCRPDHISYISVLSGCSHSGLVTEGKHYFSSMTEDFGISQTCEHFACMVDLLGRSGLLEQAKNLIEGMPFKPNSGVWGALLGACRMHHNSKLAEFAVRNLLELDAEDCGSYVLLANIYSDSGKLEPFAEVRKMMKEKGIQKSPGCSWIEVDNKVHVFTVDDTNHPQIKDIYIMLEAIMKKIESTGCYLNPSNSVCTQSYHTEKLAVALG</sequence>
<evidence type="ECO:0000256" key="1">
    <source>
        <dbReference type="ARBA" id="ARBA00022737"/>
    </source>
</evidence>
<feature type="repeat" description="PPR" evidence="2">
    <location>
        <begin position="269"/>
        <end position="303"/>
    </location>
</feature>
<gene>
    <name evidence="3" type="ORF">FNV43_RR21409</name>
</gene>
<dbReference type="FunFam" id="1.25.40.10:FF:000285">
    <property type="entry name" value="Pentatricopeptide repeat-containing protein, chloroplastic"/>
    <property type="match status" value="1"/>
</dbReference>